<dbReference type="CDD" id="cd16917">
    <property type="entry name" value="HATPase_UhpB-NarQ-NarX-like"/>
    <property type="match status" value="1"/>
</dbReference>
<evidence type="ECO:0000259" key="8">
    <source>
        <dbReference type="Pfam" id="PF05384"/>
    </source>
</evidence>
<evidence type="ECO:0000313" key="11">
    <source>
        <dbReference type="Proteomes" id="UP000019591"/>
    </source>
</evidence>
<dbReference type="Pfam" id="PF02518">
    <property type="entry name" value="HATPase_c"/>
    <property type="match status" value="1"/>
</dbReference>
<dbReference type="Gene3D" id="3.30.565.10">
    <property type="entry name" value="Histidine kinase-like ATPase, C-terminal domain"/>
    <property type="match status" value="1"/>
</dbReference>
<comment type="catalytic activity">
    <reaction evidence="1">
        <text>ATP + protein L-histidine = ADP + protein N-phospho-L-histidine.</text>
        <dbReference type="EC" id="2.7.13.3"/>
    </reaction>
</comment>
<reference evidence="10 11" key="1">
    <citation type="journal article" date="2014" name="Genome Announc.">
        <title>Complete Genome Sequence of Amino Acid-Utilizing Eubacterium acidaminophilum al-2 (DSM 3953).</title>
        <authorList>
            <person name="Poehlein A."/>
            <person name="Andreesen J.R."/>
            <person name="Daniel R."/>
        </authorList>
    </citation>
    <scope>NUCLEOTIDE SEQUENCE [LARGE SCALE GENOMIC DNA]</scope>
    <source>
        <strain evidence="10 11">DSM 3953</strain>
    </source>
</reference>
<dbReference type="AlphaFoldDB" id="W8U5T0"/>
<protein>
    <recommendedName>
        <fullName evidence="2">histidine kinase</fullName>
        <ecNumber evidence="2">2.7.13.3</ecNumber>
    </recommendedName>
</protein>
<organism evidence="10 11">
    <name type="scientific">Peptoclostridium acidaminophilum DSM 3953</name>
    <dbReference type="NCBI Taxonomy" id="1286171"/>
    <lineage>
        <taxon>Bacteria</taxon>
        <taxon>Bacillati</taxon>
        <taxon>Bacillota</taxon>
        <taxon>Clostridia</taxon>
        <taxon>Peptostreptococcales</taxon>
        <taxon>Peptoclostridiaceae</taxon>
        <taxon>Peptoclostridium</taxon>
    </lineage>
</organism>
<accession>W8U5T0</accession>
<dbReference type="Pfam" id="PF05384">
    <property type="entry name" value="DegS"/>
    <property type="match status" value="1"/>
</dbReference>
<dbReference type="InterPro" id="IPR050482">
    <property type="entry name" value="Sensor_HK_TwoCompSys"/>
</dbReference>
<evidence type="ECO:0000256" key="4">
    <source>
        <dbReference type="ARBA" id="ARBA00022777"/>
    </source>
</evidence>
<keyword evidence="5" id="KW-0902">Two-component regulatory system</keyword>
<dbReference type="eggNOG" id="COG4585">
    <property type="taxonomic scope" value="Bacteria"/>
</dbReference>
<dbReference type="OrthoDB" id="9781904at2"/>
<dbReference type="KEGG" id="eac:EAL2_c09870"/>
<sequence length="376" mass="42913">MPTDEIKSFDFDIKNVLDGVVQSIQNGQDEIFEISENIRRDCEDSKVQLEKLKKDISRVITEVELLTIEEKKSRRKLLDVSRRFGANSEEQIKRAYEEANECQIRLSIKAEEEKNLIKTRNELEIRMKKNSQMLEKAESYMSKMASVTDFLVADLSGVKDTIELLEDKNSINVRIIRAQEEERSRIARDIHDGPAQSVASLIVKSEIILKLLDRDRELVKKEIESMKGQLRDTLREIRRVMYDLRPASLDELGLLPTIKRLISDLENERGVDIELIALGEKQITSPIVRLTVYRVIQESLINACKYSGGGRIVVRIDIQDNYISGIIQDFGIGFDPQKQSGFGIGSMKERMQLIGGKIGIESVAGKGTRVDFFSFE</sequence>
<evidence type="ECO:0000256" key="2">
    <source>
        <dbReference type="ARBA" id="ARBA00012438"/>
    </source>
</evidence>
<dbReference type="Gene3D" id="1.20.5.1930">
    <property type="match status" value="1"/>
</dbReference>
<evidence type="ECO:0000256" key="1">
    <source>
        <dbReference type="ARBA" id="ARBA00000085"/>
    </source>
</evidence>
<name>W8U5T0_PEPAC</name>
<evidence type="ECO:0000256" key="5">
    <source>
        <dbReference type="ARBA" id="ARBA00023012"/>
    </source>
</evidence>
<dbReference type="RefSeq" id="WP_025435297.1">
    <property type="nucleotide sequence ID" value="NZ_CP007452.1"/>
</dbReference>
<dbReference type="EC" id="2.7.13.3" evidence="2"/>
<dbReference type="HOGENOM" id="CLU_000445_20_0_9"/>
<dbReference type="EMBL" id="CP007452">
    <property type="protein sequence ID" value="AHM56286.1"/>
    <property type="molecule type" value="Genomic_DNA"/>
</dbReference>
<dbReference type="InterPro" id="IPR036890">
    <property type="entry name" value="HATPase_C_sf"/>
</dbReference>
<dbReference type="SUPFAM" id="SSF55874">
    <property type="entry name" value="ATPase domain of HSP90 chaperone/DNA topoisomerase II/histidine kinase"/>
    <property type="match status" value="1"/>
</dbReference>
<feature type="domain" description="Sensor DegS" evidence="8">
    <location>
        <begin position="15"/>
        <end position="171"/>
    </location>
</feature>
<dbReference type="GO" id="GO:0046983">
    <property type="term" value="F:protein dimerization activity"/>
    <property type="evidence" value="ECO:0007669"/>
    <property type="project" value="InterPro"/>
</dbReference>
<feature type="domain" description="Histidine kinase/HSP90-like ATPase" evidence="7">
    <location>
        <begin position="290"/>
        <end position="372"/>
    </location>
</feature>
<keyword evidence="3 10" id="KW-0808">Transferase</keyword>
<dbReference type="GO" id="GO:0000155">
    <property type="term" value="F:phosphorelay sensor kinase activity"/>
    <property type="evidence" value="ECO:0007669"/>
    <property type="project" value="InterPro"/>
</dbReference>
<feature type="domain" description="Signal transduction histidine kinase subgroup 3 dimerisation and phosphoacceptor" evidence="9">
    <location>
        <begin position="182"/>
        <end position="249"/>
    </location>
</feature>
<dbReference type="InterPro" id="IPR003594">
    <property type="entry name" value="HATPase_dom"/>
</dbReference>
<dbReference type="InterPro" id="IPR008595">
    <property type="entry name" value="DegS"/>
</dbReference>
<dbReference type="PANTHER" id="PTHR24421:SF55">
    <property type="entry name" value="SENSOR HISTIDINE KINASE YDFH"/>
    <property type="match status" value="1"/>
</dbReference>
<gene>
    <name evidence="10" type="primary">degS</name>
    <name evidence="10" type="ORF">EAL2_c09870</name>
</gene>
<evidence type="ECO:0000313" key="10">
    <source>
        <dbReference type="EMBL" id="AHM56286.1"/>
    </source>
</evidence>
<keyword evidence="6" id="KW-0175">Coiled coil</keyword>
<dbReference type="Proteomes" id="UP000019591">
    <property type="component" value="Chromosome"/>
</dbReference>
<dbReference type="PATRIC" id="fig|1286171.3.peg.937"/>
<evidence type="ECO:0000256" key="3">
    <source>
        <dbReference type="ARBA" id="ARBA00022679"/>
    </source>
</evidence>
<proteinExistence type="predicted"/>
<keyword evidence="4" id="KW-0418">Kinase</keyword>
<keyword evidence="11" id="KW-1185">Reference proteome</keyword>
<dbReference type="STRING" id="1286171.EAL2_c09870"/>
<dbReference type="PANTHER" id="PTHR24421">
    <property type="entry name" value="NITRATE/NITRITE SENSOR PROTEIN NARX-RELATED"/>
    <property type="match status" value="1"/>
</dbReference>
<dbReference type="GO" id="GO:0016020">
    <property type="term" value="C:membrane"/>
    <property type="evidence" value="ECO:0007669"/>
    <property type="project" value="InterPro"/>
</dbReference>
<evidence type="ECO:0000259" key="9">
    <source>
        <dbReference type="Pfam" id="PF07730"/>
    </source>
</evidence>
<evidence type="ECO:0000256" key="6">
    <source>
        <dbReference type="SAM" id="Coils"/>
    </source>
</evidence>
<dbReference type="InterPro" id="IPR011712">
    <property type="entry name" value="Sig_transdc_His_kin_sub3_dim/P"/>
</dbReference>
<feature type="coiled-coil region" evidence="6">
    <location>
        <begin position="209"/>
        <end position="236"/>
    </location>
</feature>
<evidence type="ECO:0000259" key="7">
    <source>
        <dbReference type="Pfam" id="PF02518"/>
    </source>
</evidence>
<dbReference type="Pfam" id="PF07730">
    <property type="entry name" value="HisKA_3"/>
    <property type="match status" value="1"/>
</dbReference>
<feature type="coiled-coil region" evidence="6">
    <location>
        <begin position="35"/>
        <end position="69"/>
    </location>
</feature>